<dbReference type="Proteomes" id="UP000306808">
    <property type="component" value="Unassembled WGS sequence"/>
</dbReference>
<sequence length="463" mass="47681">MKNFLTLASVCAIALASCNKDTVTPTGDFNAGLPSKPQKHVPVDADGLITQNFLSKDTVWLIDGISFVSPGQTLEIEAGTYLTTGNTKAYVHNGVTNNIAGVLVVPKTAKIDAEGTAAEPIVFTSPKASGRAAGDFGGLVLLGQAPTNRTTPPVIEGIPQPIGVDVTYGGNISADDSGILKYVRIEFAGYNLTPDNEINGLTLGGVGSGTVLSHIQVSWGRDDAFEFFGGTVNADHLVALSTDDDDFDFDFGYTGTIEYALSLKDPNSTNSTSGGSSDSNGLESDNDGTGSAASPKTQPTLKNFTFLGINNSTTAATKLKFGNRWRRATAMTITRSIIAGYGTGVSFESITAPISTFSNNVVHGYTTAITGTPTPANYTGNGTSTAAVANTYLKLGNALGSVNPFYATSTAGSFSVANLVPANGSPAANASGTTNTYKGAFAPGTTAASAWTAGWTQFAPTTY</sequence>
<evidence type="ECO:0000313" key="2">
    <source>
        <dbReference type="EMBL" id="TJZ53716.1"/>
    </source>
</evidence>
<dbReference type="OrthoDB" id="1521716at2"/>
<gene>
    <name evidence="2" type="ORF">FAZ15_16970</name>
</gene>
<comment type="caution">
    <text evidence="2">The sequence shown here is derived from an EMBL/GenBank/DDBJ whole genome shotgun (WGS) entry which is preliminary data.</text>
</comment>
<protein>
    <recommendedName>
        <fullName evidence="4">T9SS C-terminal target domain-containing protein</fullName>
    </recommendedName>
</protein>
<dbReference type="PANTHER" id="PTHR41339:SF1">
    <property type="entry name" value="SECRETED PROTEIN"/>
    <property type="match status" value="1"/>
</dbReference>
<accession>A0A4U0NHN3</accession>
<feature type="compositionally biased region" description="Polar residues" evidence="1">
    <location>
        <begin position="287"/>
        <end position="298"/>
    </location>
</feature>
<reference evidence="2 3" key="1">
    <citation type="submission" date="2019-04" db="EMBL/GenBank/DDBJ databases">
        <title>Sphingobacterium olei sp. nov., isolated from oil-contaminated soil.</title>
        <authorList>
            <person name="Liu B."/>
        </authorList>
    </citation>
    <scope>NUCLEOTIDE SEQUENCE [LARGE SCALE GENOMIC DNA]</scope>
    <source>
        <strain evidence="2 3">HAL-9</strain>
    </source>
</reference>
<name>A0A4U0NHN3_9SPHI</name>
<dbReference type="EMBL" id="SUME01000007">
    <property type="protein sequence ID" value="TJZ53716.1"/>
    <property type="molecule type" value="Genomic_DNA"/>
</dbReference>
<dbReference type="PANTHER" id="PTHR41339">
    <property type="entry name" value="LIPL48"/>
    <property type="match status" value="1"/>
</dbReference>
<proteinExistence type="predicted"/>
<evidence type="ECO:0000313" key="3">
    <source>
        <dbReference type="Proteomes" id="UP000306808"/>
    </source>
</evidence>
<organism evidence="2 3">
    <name type="scientific">Sphingobacterium olei</name>
    <dbReference type="NCBI Taxonomy" id="2571155"/>
    <lineage>
        <taxon>Bacteria</taxon>
        <taxon>Pseudomonadati</taxon>
        <taxon>Bacteroidota</taxon>
        <taxon>Sphingobacteriia</taxon>
        <taxon>Sphingobacteriales</taxon>
        <taxon>Sphingobacteriaceae</taxon>
        <taxon>Sphingobacterium</taxon>
    </lineage>
</organism>
<evidence type="ECO:0008006" key="4">
    <source>
        <dbReference type="Google" id="ProtNLM"/>
    </source>
</evidence>
<keyword evidence="3" id="KW-1185">Reference proteome</keyword>
<feature type="compositionally biased region" description="Low complexity" evidence="1">
    <location>
        <begin position="267"/>
        <end position="281"/>
    </location>
</feature>
<dbReference type="RefSeq" id="WP_136902507.1">
    <property type="nucleotide sequence ID" value="NZ_SUME01000007.1"/>
</dbReference>
<dbReference type="PROSITE" id="PS51257">
    <property type="entry name" value="PROKAR_LIPOPROTEIN"/>
    <property type="match status" value="1"/>
</dbReference>
<evidence type="ECO:0000256" key="1">
    <source>
        <dbReference type="SAM" id="MobiDB-lite"/>
    </source>
</evidence>
<feature type="region of interest" description="Disordered" evidence="1">
    <location>
        <begin position="267"/>
        <end position="298"/>
    </location>
</feature>
<dbReference type="AlphaFoldDB" id="A0A4U0NHN3"/>